<dbReference type="AlphaFoldDB" id="A0A103Y2Y2"/>
<dbReference type="Gramene" id="KVI01549">
    <property type="protein sequence ID" value="KVI01549"/>
    <property type="gene ID" value="Ccrd_020178"/>
</dbReference>
<dbReference type="Proteomes" id="UP000243975">
    <property type="component" value="Unassembled WGS sequence"/>
</dbReference>
<keyword evidence="4" id="KW-0418">Kinase</keyword>
<organism evidence="4 5">
    <name type="scientific">Cynara cardunculus var. scolymus</name>
    <name type="common">Globe artichoke</name>
    <name type="synonym">Cynara scolymus</name>
    <dbReference type="NCBI Taxonomy" id="59895"/>
    <lineage>
        <taxon>Eukaryota</taxon>
        <taxon>Viridiplantae</taxon>
        <taxon>Streptophyta</taxon>
        <taxon>Embryophyta</taxon>
        <taxon>Tracheophyta</taxon>
        <taxon>Spermatophyta</taxon>
        <taxon>Magnoliopsida</taxon>
        <taxon>eudicotyledons</taxon>
        <taxon>Gunneridae</taxon>
        <taxon>Pentapetalae</taxon>
        <taxon>asterids</taxon>
        <taxon>campanulids</taxon>
        <taxon>Asterales</taxon>
        <taxon>Asteraceae</taxon>
        <taxon>Carduoideae</taxon>
        <taxon>Cardueae</taxon>
        <taxon>Carduinae</taxon>
        <taxon>Cynara</taxon>
    </lineage>
</organism>
<keyword evidence="2" id="KW-0547">Nucleotide-binding</keyword>
<evidence type="ECO:0000256" key="3">
    <source>
        <dbReference type="ARBA" id="ARBA00022840"/>
    </source>
</evidence>
<dbReference type="GO" id="GO:0005524">
    <property type="term" value="F:ATP binding"/>
    <property type="evidence" value="ECO:0007669"/>
    <property type="project" value="UniProtKB-KW"/>
</dbReference>
<dbReference type="STRING" id="59895.A0A103Y2Y2"/>
<dbReference type="Gene3D" id="1.10.510.10">
    <property type="entry name" value="Transferase(Phosphotransferase) domain 1"/>
    <property type="match status" value="2"/>
</dbReference>
<accession>A0A103Y2Y2</accession>
<gene>
    <name evidence="4" type="ORF">Ccrd_020178</name>
</gene>
<evidence type="ECO:0000256" key="1">
    <source>
        <dbReference type="ARBA" id="ARBA00022527"/>
    </source>
</evidence>
<evidence type="ECO:0000256" key="2">
    <source>
        <dbReference type="ARBA" id="ARBA00022741"/>
    </source>
</evidence>
<keyword evidence="5" id="KW-1185">Reference proteome</keyword>
<dbReference type="PANTHER" id="PTHR47989:SF47">
    <property type="entry name" value="SERINE_THREONINE-PROTEIN KINASE PBL28-RELATED"/>
    <property type="match status" value="1"/>
</dbReference>
<keyword evidence="4" id="KW-0808">Transferase</keyword>
<keyword evidence="3" id="KW-0067">ATP-binding</keyword>
<evidence type="ECO:0000313" key="5">
    <source>
        <dbReference type="Proteomes" id="UP000243975"/>
    </source>
</evidence>
<dbReference type="InterPro" id="IPR011009">
    <property type="entry name" value="Kinase-like_dom_sf"/>
</dbReference>
<dbReference type="GO" id="GO:0004674">
    <property type="term" value="F:protein serine/threonine kinase activity"/>
    <property type="evidence" value="ECO:0007669"/>
    <property type="project" value="UniProtKB-KW"/>
</dbReference>
<reference evidence="4 5" key="1">
    <citation type="journal article" date="2016" name="Sci. Rep.">
        <title>The genome sequence of the outbreeding globe artichoke constructed de novo incorporating a phase-aware low-pass sequencing strategy of F1 progeny.</title>
        <authorList>
            <person name="Scaglione D."/>
            <person name="Reyes-Chin-Wo S."/>
            <person name="Acquadro A."/>
            <person name="Froenicke L."/>
            <person name="Portis E."/>
            <person name="Beitel C."/>
            <person name="Tirone M."/>
            <person name="Mauro R."/>
            <person name="Lo Monaco A."/>
            <person name="Mauromicale G."/>
            <person name="Faccioli P."/>
            <person name="Cattivelli L."/>
            <person name="Rieseberg L."/>
            <person name="Michelmore R."/>
            <person name="Lanteri S."/>
        </authorList>
    </citation>
    <scope>NUCLEOTIDE SEQUENCE [LARGE SCALE GENOMIC DNA]</scope>
    <source>
        <strain evidence="4">2C</strain>
    </source>
</reference>
<dbReference type="SUPFAM" id="SSF56112">
    <property type="entry name" value="Protein kinase-like (PK-like)"/>
    <property type="match status" value="2"/>
</dbReference>
<comment type="caution">
    <text evidence="4">The sequence shown here is derived from an EMBL/GenBank/DDBJ whole genome shotgun (WGS) entry which is preliminary data.</text>
</comment>
<dbReference type="EMBL" id="LEKV01003039">
    <property type="protein sequence ID" value="KVI01549.1"/>
    <property type="molecule type" value="Genomic_DNA"/>
</dbReference>
<name>A0A103Y2Y2_CYNCS</name>
<dbReference type="PANTHER" id="PTHR47989">
    <property type="entry name" value="OS01G0750732 PROTEIN"/>
    <property type="match status" value="1"/>
</dbReference>
<evidence type="ECO:0000313" key="4">
    <source>
        <dbReference type="EMBL" id="KVI01549.1"/>
    </source>
</evidence>
<sequence length="153" mass="17384">MSTLVKGTFGYFDPAYYATGKLTRKSDVYAFGVVLFEVLCPKRALDISPLSPNDAQICPGSVHVQSLRSLATMRYCNDKEHEILLVYEYMQNQSLERILYPEAETLDVVEPLSLGRPSTMRGAADRLAYMHFIYRDVRSRDIALSSTLELFMI</sequence>
<protein>
    <submittedName>
        <fullName evidence="4">Protein kinase-like domain-containing protein</fullName>
    </submittedName>
</protein>
<proteinExistence type="predicted"/>
<keyword evidence="1" id="KW-0723">Serine/threonine-protein kinase</keyword>